<evidence type="ECO:0000259" key="2">
    <source>
        <dbReference type="PROSITE" id="PS50157"/>
    </source>
</evidence>
<reference evidence="4" key="1">
    <citation type="submission" date="2025-08" db="UniProtKB">
        <authorList>
            <consortium name="RefSeq"/>
        </authorList>
    </citation>
    <scope>IDENTIFICATION</scope>
    <source>
        <tissue evidence="4">Whole Larva</tissue>
    </source>
</reference>
<dbReference type="Gene3D" id="3.30.160.60">
    <property type="entry name" value="Classic Zinc Finger"/>
    <property type="match status" value="1"/>
</dbReference>
<dbReference type="SUPFAM" id="SSF57667">
    <property type="entry name" value="beta-beta-alpha zinc fingers"/>
    <property type="match status" value="1"/>
</dbReference>
<keyword evidence="1" id="KW-0862">Zinc</keyword>
<evidence type="ECO:0000256" key="1">
    <source>
        <dbReference type="PROSITE-ProRule" id="PRU00042"/>
    </source>
</evidence>
<dbReference type="GeneID" id="108558167"/>
<proteinExistence type="predicted"/>
<dbReference type="SMART" id="SM00355">
    <property type="entry name" value="ZnF_C2H2"/>
    <property type="match status" value="2"/>
</dbReference>
<organism evidence="3 4">
    <name type="scientific">Nicrophorus vespilloides</name>
    <name type="common">Boreal carrion beetle</name>
    <dbReference type="NCBI Taxonomy" id="110193"/>
    <lineage>
        <taxon>Eukaryota</taxon>
        <taxon>Metazoa</taxon>
        <taxon>Ecdysozoa</taxon>
        <taxon>Arthropoda</taxon>
        <taxon>Hexapoda</taxon>
        <taxon>Insecta</taxon>
        <taxon>Pterygota</taxon>
        <taxon>Neoptera</taxon>
        <taxon>Endopterygota</taxon>
        <taxon>Coleoptera</taxon>
        <taxon>Polyphaga</taxon>
        <taxon>Staphyliniformia</taxon>
        <taxon>Silphidae</taxon>
        <taxon>Nicrophorinae</taxon>
        <taxon>Nicrophorus</taxon>
    </lineage>
</organism>
<keyword evidence="3" id="KW-1185">Reference proteome</keyword>
<keyword evidence="1" id="KW-0863">Zinc-finger</keyword>
<feature type="domain" description="C2H2-type" evidence="2">
    <location>
        <begin position="84"/>
        <end position="112"/>
    </location>
</feature>
<name>A0ABM1M7D1_NICVS</name>
<evidence type="ECO:0000313" key="4">
    <source>
        <dbReference type="RefSeq" id="XP_017770481.1"/>
    </source>
</evidence>
<protein>
    <submittedName>
        <fullName evidence="4">Zinc finger protein sens-like</fullName>
    </submittedName>
</protein>
<dbReference type="InterPro" id="IPR036236">
    <property type="entry name" value="Znf_C2H2_sf"/>
</dbReference>
<evidence type="ECO:0000313" key="3">
    <source>
        <dbReference type="Proteomes" id="UP000695000"/>
    </source>
</evidence>
<accession>A0ABM1M7D1</accession>
<dbReference type="PROSITE" id="PS50157">
    <property type="entry name" value="ZINC_FINGER_C2H2_2"/>
    <property type="match status" value="1"/>
</dbReference>
<dbReference type="InterPro" id="IPR013087">
    <property type="entry name" value="Znf_C2H2_type"/>
</dbReference>
<sequence length="123" mass="13882">MSNFQMDCSVCGDTFDSASGLLKHYADYVRNDLLNGSAETQSPSAHIKAQVSSYEDVDSGFEDVNPIALCRVTMNTNMQNMKPFKCNLCKSSFTKRTALSNHKIKKHNRALPQLKPIKFFKRK</sequence>
<keyword evidence="1" id="KW-0479">Metal-binding</keyword>
<gene>
    <name evidence="4" type="primary">LOC108558167</name>
</gene>
<dbReference type="PROSITE" id="PS00028">
    <property type="entry name" value="ZINC_FINGER_C2H2_1"/>
    <property type="match status" value="1"/>
</dbReference>
<dbReference type="RefSeq" id="XP_017770481.1">
    <property type="nucleotide sequence ID" value="XM_017914992.1"/>
</dbReference>
<dbReference type="Proteomes" id="UP000695000">
    <property type="component" value="Unplaced"/>
</dbReference>